<sequence length="164" mass="19092">MAITNFVWDRSIVGFADFVHLEGLDRDLPATVGSVDVDDHDLQDLLLVLLIFVHLEGWSQICRPWHGDDLRMEKKIYSWFCLFCSSGGFAARSAGHEDLLLVLLFLFIWKVMVEEKFKETVQKVSFSESIHEGFDPLEQESGFFFNMMYFEEAVTDCEWHEVEK</sequence>
<dbReference type="AlphaFoldDB" id="A0A834Y3V3"/>
<name>A0A834Y3V3_TETSI</name>
<reference evidence="1 3" key="1">
    <citation type="submission" date="2020-04" db="EMBL/GenBank/DDBJ databases">
        <title>Plant Genome Project.</title>
        <authorList>
            <person name="Zhang R.-G."/>
        </authorList>
    </citation>
    <scope>NUCLEOTIDE SEQUENCE [LARGE SCALE GENOMIC DNA]</scope>
    <source>
        <strain evidence="1">YNK0</strain>
        <tissue evidence="1">Leaf</tissue>
    </source>
</reference>
<evidence type="ECO:0000313" key="1">
    <source>
        <dbReference type="EMBL" id="KAF8364859.1"/>
    </source>
</evidence>
<dbReference type="Proteomes" id="UP000655225">
    <property type="component" value="Unassembled WGS sequence"/>
</dbReference>
<dbReference type="EMBL" id="JABCRI010001185">
    <property type="protein sequence ID" value="KAF8364859.1"/>
    <property type="molecule type" value="Genomic_DNA"/>
</dbReference>
<comment type="caution">
    <text evidence="1">The sequence shown here is derived from an EMBL/GenBank/DDBJ whole genome shotgun (WGS) entry which is preliminary data.</text>
</comment>
<proteinExistence type="predicted"/>
<evidence type="ECO:0000313" key="3">
    <source>
        <dbReference type="Proteomes" id="UP000655225"/>
    </source>
</evidence>
<protein>
    <submittedName>
        <fullName evidence="1">Uncharacterized protein</fullName>
    </submittedName>
</protein>
<evidence type="ECO:0000313" key="2">
    <source>
        <dbReference type="EMBL" id="KAF8401128.1"/>
    </source>
</evidence>
<accession>A0A834Y3V3</accession>
<gene>
    <name evidence="2" type="ORF">HHK36_014432</name>
    <name evidence="1" type="ORF">HHK36_033163</name>
</gene>
<dbReference type="EMBL" id="JABCRI010000009">
    <property type="protein sequence ID" value="KAF8401128.1"/>
    <property type="molecule type" value="Genomic_DNA"/>
</dbReference>
<keyword evidence="3" id="KW-1185">Reference proteome</keyword>
<organism evidence="1 3">
    <name type="scientific">Tetracentron sinense</name>
    <name type="common">Spur-leaf</name>
    <dbReference type="NCBI Taxonomy" id="13715"/>
    <lineage>
        <taxon>Eukaryota</taxon>
        <taxon>Viridiplantae</taxon>
        <taxon>Streptophyta</taxon>
        <taxon>Embryophyta</taxon>
        <taxon>Tracheophyta</taxon>
        <taxon>Spermatophyta</taxon>
        <taxon>Magnoliopsida</taxon>
        <taxon>Trochodendrales</taxon>
        <taxon>Trochodendraceae</taxon>
        <taxon>Tetracentron</taxon>
    </lineage>
</organism>